<evidence type="ECO:0000256" key="1">
    <source>
        <dbReference type="ARBA" id="ARBA00022679"/>
    </source>
</evidence>
<dbReference type="CDD" id="cd04301">
    <property type="entry name" value="NAT_SF"/>
    <property type="match status" value="1"/>
</dbReference>
<dbReference type="Proteomes" id="UP000062788">
    <property type="component" value="Unassembled WGS sequence"/>
</dbReference>
<dbReference type="InterPro" id="IPR050680">
    <property type="entry name" value="YpeA/RimI_acetyltransf"/>
</dbReference>
<comment type="caution">
    <text evidence="4">The sequence shown here is derived from an EMBL/GenBank/DDBJ whole genome shotgun (WGS) entry which is preliminary data.</text>
</comment>
<dbReference type="OrthoDB" id="1178186at2"/>
<accession>A0A103DVI3</accession>
<dbReference type="Gene3D" id="3.40.630.30">
    <property type="match status" value="1"/>
</dbReference>
<feature type="domain" description="N-acetyltransferase" evidence="3">
    <location>
        <begin position="5"/>
        <end position="153"/>
    </location>
</feature>
<organism evidence="4 5">
    <name type="scientific">Burkholderia singularis</name>
    <dbReference type="NCBI Taxonomy" id="1503053"/>
    <lineage>
        <taxon>Bacteria</taxon>
        <taxon>Pseudomonadati</taxon>
        <taxon>Pseudomonadota</taxon>
        <taxon>Betaproteobacteria</taxon>
        <taxon>Burkholderiales</taxon>
        <taxon>Burkholderiaceae</taxon>
        <taxon>Burkholderia</taxon>
        <taxon>pseudomallei group</taxon>
    </lineage>
</organism>
<evidence type="ECO:0000259" key="3">
    <source>
        <dbReference type="PROSITE" id="PS51186"/>
    </source>
</evidence>
<evidence type="ECO:0000313" key="5">
    <source>
        <dbReference type="Proteomes" id="UP000062788"/>
    </source>
</evidence>
<dbReference type="InterPro" id="IPR000182">
    <property type="entry name" value="GNAT_dom"/>
</dbReference>
<gene>
    <name evidence="4" type="ORF">WS67_02640</name>
</gene>
<evidence type="ECO:0000256" key="2">
    <source>
        <dbReference type="ARBA" id="ARBA00023315"/>
    </source>
</evidence>
<dbReference type="Pfam" id="PF00583">
    <property type="entry name" value="Acetyltransf_1"/>
    <property type="match status" value="1"/>
</dbReference>
<dbReference type="AlphaFoldDB" id="A0A103DVI3"/>
<sequence length="162" mass="17722">MSSDLSRHSLAAVSAESVWPLRAKVLLDGDENASRFAADSDNATLHLAISVSDEIVAVSTICREAFHDIGSDRAWRLRGVAVESAWQGHGFGKRLMNACIDHARRNGGKVVWCTARESARGFYESLGFVASEQSLMIAARPDMAFYEMRLLLPQAGRLDAAR</sequence>
<reference evidence="4 5" key="1">
    <citation type="submission" date="2015-11" db="EMBL/GenBank/DDBJ databases">
        <title>Expanding the genomic diversity of Burkholderia species for the development of highly accurate diagnostics.</title>
        <authorList>
            <person name="Sahl J."/>
            <person name="Keim P."/>
            <person name="Wagner D."/>
        </authorList>
    </citation>
    <scope>NUCLEOTIDE SEQUENCE [LARGE SCALE GENOMIC DNA]</scope>
    <source>
        <strain evidence="4 5">TSV85</strain>
    </source>
</reference>
<name>A0A103DVI3_9BURK</name>
<dbReference type="RefSeq" id="WP_059520738.1">
    <property type="nucleotide sequence ID" value="NZ_LOWA01000060.1"/>
</dbReference>
<keyword evidence="1 4" id="KW-0808">Transferase</keyword>
<evidence type="ECO:0000313" key="4">
    <source>
        <dbReference type="EMBL" id="KVE23305.1"/>
    </source>
</evidence>
<dbReference type="EMBL" id="LOWA01000060">
    <property type="protein sequence ID" value="KVE23305.1"/>
    <property type="molecule type" value="Genomic_DNA"/>
</dbReference>
<proteinExistence type="predicted"/>
<keyword evidence="2" id="KW-0012">Acyltransferase</keyword>
<dbReference type="GO" id="GO:0016747">
    <property type="term" value="F:acyltransferase activity, transferring groups other than amino-acyl groups"/>
    <property type="evidence" value="ECO:0007669"/>
    <property type="project" value="InterPro"/>
</dbReference>
<dbReference type="SUPFAM" id="SSF55729">
    <property type="entry name" value="Acyl-CoA N-acyltransferases (Nat)"/>
    <property type="match status" value="1"/>
</dbReference>
<protein>
    <submittedName>
        <fullName evidence="4">Acetyltransferase</fullName>
    </submittedName>
</protein>
<dbReference type="PANTHER" id="PTHR43420">
    <property type="entry name" value="ACETYLTRANSFERASE"/>
    <property type="match status" value="1"/>
</dbReference>
<dbReference type="PROSITE" id="PS51186">
    <property type="entry name" value="GNAT"/>
    <property type="match status" value="1"/>
</dbReference>
<dbReference type="InterPro" id="IPR016181">
    <property type="entry name" value="Acyl_CoA_acyltransferase"/>
</dbReference>
<keyword evidence="5" id="KW-1185">Reference proteome</keyword>